<comment type="caution">
    <text evidence="1">The sequence shown here is derived from an EMBL/GenBank/DDBJ whole genome shotgun (WGS) entry which is preliminary data.</text>
</comment>
<dbReference type="Proteomes" id="UP001597343">
    <property type="component" value="Unassembled WGS sequence"/>
</dbReference>
<name>A0ABW4ZW07_9BACL</name>
<evidence type="ECO:0000313" key="2">
    <source>
        <dbReference type="Proteomes" id="UP001597343"/>
    </source>
</evidence>
<protein>
    <submittedName>
        <fullName evidence="1">Uncharacterized protein</fullName>
    </submittedName>
</protein>
<reference evidence="2" key="1">
    <citation type="journal article" date="2019" name="Int. J. Syst. Evol. Microbiol.">
        <title>The Global Catalogue of Microorganisms (GCM) 10K type strain sequencing project: providing services to taxonomists for standard genome sequencing and annotation.</title>
        <authorList>
            <consortium name="The Broad Institute Genomics Platform"/>
            <consortium name="The Broad Institute Genome Sequencing Center for Infectious Disease"/>
            <person name="Wu L."/>
            <person name="Ma J."/>
        </authorList>
    </citation>
    <scope>NUCLEOTIDE SEQUENCE [LARGE SCALE GENOMIC DNA]</scope>
    <source>
        <strain evidence="2">CGMCC 1.13574</strain>
    </source>
</reference>
<keyword evidence="2" id="KW-1185">Reference proteome</keyword>
<proteinExistence type="predicted"/>
<dbReference type="RefSeq" id="WP_386045874.1">
    <property type="nucleotide sequence ID" value="NZ_JBHUIO010000005.1"/>
</dbReference>
<organism evidence="1 2">
    <name type="scientific">Tumebacillus lipolyticus</name>
    <dbReference type="NCBI Taxonomy" id="1280370"/>
    <lineage>
        <taxon>Bacteria</taxon>
        <taxon>Bacillati</taxon>
        <taxon>Bacillota</taxon>
        <taxon>Bacilli</taxon>
        <taxon>Bacillales</taxon>
        <taxon>Alicyclobacillaceae</taxon>
        <taxon>Tumebacillus</taxon>
    </lineage>
</organism>
<sequence>MIRRISLIISVTLFAIVLSIELFSPIVTETTPKSNIGEYIATDLPIGPLSSKKPSI</sequence>
<accession>A0ABW4ZW07</accession>
<dbReference type="EMBL" id="JBHUIO010000005">
    <property type="protein sequence ID" value="MFD2170162.1"/>
    <property type="molecule type" value="Genomic_DNA"/>
</dbReference>
<gene>
    <name evidence="1" type="ORF">ACFSOY_09150</name>
</gene>
<evidence type="ECO:0000313" key="1">
    <source>
        <dbReference type="EMBL" id="MFD2170162.1"/>
    </source>
</evidence>